<feature type="transmembrane region" description="Helical" evidence="8">
    <location>
        <begin position="92"/>
        <end position="114"/>
    </location>
</feature>
<dbReference type="GO" id="GO:0008324">
    <property type="term" value="F:monoatomic cation transmembrane transporter activity"/>
    <property type="evidence" value="ECO:0007669"/>
    <property type="project" value="InterPro"/>
</dbReference>
<dbReference type="EMBL" id="JACHWP010000002">
    <property type="protein sequence ID" value="MBB3023011.1"/>
    <property type="molecule type" value="Genomic_DNA"/>
</dbReference>
<evidence type="ECO:0000256" key="6">
    <source>
        <dbReference type="ARBA" id="ARBA00023065"/>
    </source>
</evidence>
<proteinExistence type="predicted"/>
<dbReference type="GO" id="GO:0030001">
    <property type="term" value="P:metal ion transport"/>
    <property type="evidence" value="ECO:0007669"/>
    <property type="project" value="UniProtKB-ARBA"/>
</dbReference>
<accession>A0A839QYI1</accession>
<keyword evidence="3" id="KW-1003">Cell membrane</keyword>
<evidence type="ECO:0000256" key="1">
    <source>
        <dbReference type="ARBA" id="ARBA00004651"/>
    </source>
</evidence>
<sequence>MQKAAKSRGSKSALGRIVQNAARTRTSPARLAMIAFLGIIGLVTLLLWLPISNADGTSPPLIDALFTAVSAVCVTGLTTLDMAHQWSLFGNIVIMAAMKVGGFGVLTVASLLGLSVMREMGLAQRIVTARETKAQQLDQVGGVLKTIVITSTALETLTFLSLAPFFLSRGASVPTALFDALYYGISSFNNVGFVHEAEGTLQYVGEPAFVLPVAAAVFTGSLGFPVILVLFRHWNHPAKWTLHAKMTIAGSTLLLLLAIVSITALEWTNPDTFGGLPLKDRMLAALFTGVMPRSGGLSVIDVGAMHPESWVVQDLLMFIGGGSGSTAGGIKVTTFAILMLAIIAEVRGDRDVEAFGRRIPEDTIRQAIGVLAISVMVIFFATLVMLRLTPYGLDQVLFEVLSAYGTVGLSTGITADLSTPAKAAIVTCMLVGRLGPVTVGAALAMRTRPRIIRLPEERPIIG</sequence>
<keyword evidence="6" id="KW-0406">Ion transport</keyword>
<keyword evidence="4 8" id="KW-0812">Transmembrane</keyword>
<dbReference type="InterPro" id="IPR003445">
    <property type="entry name" value="Cat_transpt"/>
</dbReference>
<dbReference type="PANTHER" id="PTHR32024">
    <property type="entry name" value="TRK SYSTEM POTASSIUM UPTAKE PROTEIN TRKG-RELATED"/>
    <property type="match status" value="1"/>
</dbReference>
<dbReference type="RefSeq" id="WP_183375753.1">
    <property type="nucleotide sequence ID" value="NZ_CBCSFZ010000001.1"/>
</dbReference>
<keyword evidence="5 8" id="KW-1133">Transmembrane helix</keyword>
<gene>
    <name evidence="9" type="ORF">FHX50_001294</name>
</gene>
<evidence type="ECO:0000256" key="8">
    <source>
        <dbReference type="SAM" id="Phobius"/>
    </source>
</evidence>
<evidence type="ECO:0000256" key="7">
    <source>
        <dbReference type="ARBA" id="ARBA00023136"/>
    </source>
</evidence>
<feature type="transmembrane region" description="Helical" evidence="8">
    <location>
        <begin position="243"/>
        <end position="262"/>
    </location>
</feature>
<feature type="transmembrane region" description="Helical" evidence="8">
    <location>
        <begin position="364"/>
        <end position="384"/>
    </location>
</feature>
<dbReference type="Proteomes" id="UP000568050">
    <property type="component" value="Unassembled WGS sequence"/>
</dbReference>
<feature type="transmembrane region" description="Helical" evidence="8">
    <location>
        <begin position="209"/>
        <end position="231"/>
    </location>
</feature>
<feature type="transmembrane region" description="Helical" evidence="8">
    <location>
        <begin position="31"/>
        <end position="49"/>
    </location>
</feature>
<keyword evidence="7 8" id="KW-0472">Membrane</keyword>
<dbReference type="Pfam" id="PF02386">
    <property type="entry name" value="TrkH"/>
    <property type="match status" value="1"/>
</dbReference>
<feature type="transmembrane region" description="Helical" evidence="8">
    <location>
        <begin position="421"/>
        <end position="444"/>
    </location>
</feature>
<evidence type="ECO:0000256" key="5">
    <source>
        <dbReference type="ARBA" id="ARBA00022989"/>
    </source>
</evidence>
<dbReference type="GO" id="GO:0005886">
    <property type="term" value="C:plasma membrane"/>
    <property type="evidence" value="ECO:0007669"/>
    <property type="project" value="UniProtKB-SubCell"/>
</dbReference>
<protein>
    <submittedName>
        <fullName evidence="9">Trk-type K+ transport system membrane component</fullName>
    </submittedName>
</protein>
<reference evidence="9 10" key="1">
    <citation type="submission" date="2020-08" db="EMBL/GenBank/DDBJ databases">
        <title>Sequencing the genomes of 1000 actinobacteria strains.</title>
        <authorList>
            <person name="Klenk H.-P."/>
        </authorList>
    </citation>
    <scope>NUCLEOTIDE SEQUENCE [LARGE SCALE GENOMIC DNA]</scope>
    <source>
        <strain evidence="9 10">DSM 23040</strain>
    </source>
</reference>
<evidence type="ECO:0000256" key="2">
    <source>
        <dbReference type="ARBA" id="ARBA00022448"/>
    </source>
</evidence>
<dbReference type="PANTHER" id="PTHR32024:SF1">
    <property type="entry name" value="KTR SYSTEM POTASSIUM UPTAKE PROTEIN B"/>
    <property type="match status" value="1"/>
</dbReference>
<comment type="subcellular location">
    <subcellularLocation>
        <location evidence="1">Cell membrane</location>
        <topology evidence="1">Multi-pass membrane protein</topology>
    </subcellularLocation>
</comment>
<feature type="transmembrane region" description="Helical" evidence="8">
    <location>
        <begin position="315"/>
        <end position="344"/>
    </location>
</feature>
<evidence type="ECO:0000313" key="9">
    <source>
        <dbReference type="EMBL" id="MBB3023011.1"/>
    </source>
</evidence>
<keyword evidence="10" id="KW-1185">Reference proteome</keyword>
<dbReference type="AlphaFoldDB" id="A0A839QYI1"/>
<evidence type="ECO:0000256" key="4">
    <source>
        <dbReference type="ARBA" id="ARBA00022692"/>
    </source>
</evidence>
<comment type="caution">
    <text evidence="9">The sequence shown here is derived from an EMBL/GenBank/DDBJ whole genome shotgun (WGS) entry which is preliminary data.</text>
</comment>
<name>A0A839QYI1_9MICO</name>
<evidence type="ECO:0000256" key="3">
    <source>
        <dbReference type="ARBA" id="ARBA00022475"/>
    </source>
</evidence>
<organism evidence="9 10">
    <name type="scientific">Helcobacillus massiliensis</name>
    <dbReference type="NCBI Taxonomy" id="521392"/>
    <lineage>
        <taxon>Bacteria</taxon>
        <taxon>Bacillati</taxon>
        <taxon>Actinomycetota</taxon>
        <taxon>Actinomycetes</taxon>
        <taxon>Micrococcales</taxon>
        <taxon>Dermabacteraceae</taxon>
        <taxon>Helcobacillus</taxon>
    </lineage>
</organism>
<keyword evidence="2" id="KW-0813">Transport</keyword>
<evidence type="ECO:0000313" key="10">
    <source>
        <dbReference type="Proteomes" id="UP000568050"/>
    </source>
</evidence>